<comment type="subcellular location">
    <subcellularLocation>
        <location evidence="2">Nucleus</location>
    </subcellularLocation>
</comment>
<dbReference type="InterPro" id="IPR027806">
    <property type="entry name" value="HARBI1_dom"/>
</dbReference>
<proteinExistence type="inferred from homology"/>
<keyword evidence="10" id="KW-1185">Reference proteome</keyword>
<dbReference type="GO" id="GO:0004518">
    <property type="term" value="F:nuclease activity"/>
    <property type="evidence" value="ECO:0007669"/>
    <property type="project" value="UniProtKB-KW"/>
</dbReference>
<evidence type="ECO:0000313" key="10">
    <source>
        <dbReference type="Proteomes" id="UP000075885"/>
    </source>
</evidence>
<evidence type="ECO:0000256" key="1">
    <source>
        <dbReference type="ARBA" id="ARBA00001968"/>
    </source>
</evidence>
<protein>
    <submittedName>
        <fullName evidence="9">DDE Tnp4 domain-containing protein</fullName>
    </submittedName>
</protein>
<dbReference type="STRING" id="199890.A0A182PX44"/>
<evidence type="ECO:0000256" key="3">
    <source>
        <dbReference type="ARBA" id="ARBA00006958"/>
    </source>
</evidence>
<evidence type="ECO:0000256" key="6">
    <source>
        <dbReference type="ARBA" id="ARBA00022801"/>
    </source>
</evidence>
<keyword evidence="6" id="KW-0378">Hydrolase</keyword>
<sequence>MEKDDFQYLLSIVGPKIAKMNTNMRNAITPQEKLLITLRYLVTGETFTSLHYVFRFPSTQDEWLEISKKFEERWKFPHAIGAIDGKHVNIVCPQNSGSDYFNYKNFYSIVLMVVVDADYNFLYADVGGKGGISDGGIFKNTRLYQRMENRQLNLPPPEPLQVPYQTEVPYFLLGDKAFAFTEYCIRPYGGMHSPHSIERIFNKIHSSARMPVENSRGILVNRFRALKGPIHLQPSDAKHIVLSTILLHNFLCSRASRNSYTPESAFDRIVNGRVVESEWRNGGAL</sequence>
<keyword evidence="5" id="KW-0479">Metal-binding</keyword>
<dbReference type="PANTHER" id="PTHR22930:SF269">
    <property type="entry name" value="NUCLEASE HARBI1-LIKE PROTEIN"/>
    <property type="match status" value="1"/>
</dbReference>
<dbReference type="GO" id="GO:0046872">
    <property type="term" value="F:metal ion binding"/>
    <property type="evidence" value="ECO:0007669"/>
    <property type="project" value="UniProtKB-KW"/>
</dbReference>
<evidence type="ECO:0000256" key="4">
    <source>
        <dbReference type="ARBA" id="ARBA00022722"/>
    </source>
</evidence>
<reference evidence="9" key="2">
    <citation type="submission" date="2020-05" db="UniProtKB">
        <authorList>
            <consortium name="EnsemblMetazoa"/>
        </authorList>
    </citation>
    <scope>IDENTIFICATION</scope>
    <source>
        <strain evidence="9">Epiroticus2</strain>
    </source>
</reference>
<evidence type="ECO:0000313" key="9">
    <source>
        <dbReference type="EnsemblMetazoa" id="AEPI011531-PA"/>
    </source>
</evidence>
<keyword evidence="4" id="KW-0540">Nuclease</keyword>
<dbReference type="InterPro" id="IPR045249">
    <property type="entry name" value="HARBI1-like"/>
</dbReference>
<dbReference type="GO" id="GO:0016787">
    <property type="term" value="F:hydrolase activity"/>
    <property type="evidence" value="ECO:0007669"/>
    <property type="project" value="UniProtKB-KW"/>
</dbReference>
<evidence type="ECO:0000256" key="2">
    <source>
        <dbReference type="ARBA" id="ARBA00004123"/>
    </source>
</evidence>
<evidence type="ECO:0000256" key="7">
    <source>
        <dbReference type="ARBA" id="ARBA00023242"/>
    </source>
</evidence>
<dbReference type="EnsemblMetazoa" id="AEPI011531-RA">
    <property type="protein sequence ID" value="AEPI011531-PA"/>
    <property type="gene ID" value="AEPI011531"/>
</dbReference>
<dbReference type="Proteomes" id="UP000075885">
    <property type="component" value="Unassembled WGS sequence"/>
</dbReference>
<organism evidence="9 10">
    <name type="scientific">Anopheles epiroticus</name>
    <dbReference type="NCBI Taxonomy" id="199890"/>
    <lineage>
        <taxon>Eukaryota</taxon>
        <taxon>Metazoa</taxon>
        <taxon>Ecdysozoa</taxon>
        <taxon>Arthropoda</taxon>
        <taxon>Hexapoda</taxon>
        <taxon>Insecta</taxon>
        <taxon>Pterygota</taxon>
        <taxon>Neoptera</taxon>
        <taxon>Endopterygota</taxon>
        <taxon>Diptera</taxon>
        <taxon>Nematocera</taxon>
        <taxon>Culicoidea</taxon>
        <taxon>Culicidae</taxon>
        <taxon>Anophelinae</taxon>
        <taxon>Anopheles</taxon>
    </lineage>
</organism>
<feature type="domain" description="DDE Tnp4" evidence="8">
    <location>
        <begin position="83"/>
        <end position="249"/>
    </location>
</feature>
<dbReference type="GO" id="GO:0005634">
    <property type="term" value="C:nucleus"/>
    <property type="evidence" value="ECO:0007669"/>
    <property type="project" value="UniProtKB-SubCell"/>
</dbReference>
<comment type="similarity">
    <text evidence="3">Belongs to the HARBI1 family.</text>
</comment>
<accession>A0A182PX44</accession>
<keyword evidence="7" id="KW-0539">Nucleus</keyword>
<evidence type="ECO:0000256" key="5">
    <source>
        <dbReference type="ARBA" id="ARBA00022723"/>
    </source>
</evidence>
<reference evidence="10" key="1">
    <citation type="submission" date="2013-03" db="EMBL/GenBank/DDBJ databases">
        <title>The Genome Sequence of Anopheles epiroticus epiroticus2.</title>
        <authorList>
            <consortium name="The Broad Institute Genomics Platform"/>
            <person name="Neafsey D.E."/>
            <person name="Howell P."/>
            <person name="Walker B."/>
            <person name="Young S.K."/>
            <person name="Zeng Q."/>
            <person name="Gargeya S."/>
            <person name="Fitzgerald M."/>
            <person name="Haas B."/>
            <person name="Abouelleil A."/>
            <person name="Allen A.W."/>
            <person name="Alvarado L."/>
            <person name="Arachchi H.M."/>
            <person name="Berlin A.M."/>
            <person name="Chapman S.B."/>
            <person name="Gainer-Dewar J."/>
            <person name="Goldberg J."/>
            <person name="Griggs A."/>
            <person name="Gujja S."/>
            <person name="Hansen M."/>
            <person name="Howarth C."/>
            <person name="Imamovic A."/>
            <person name="Ireland A."/>
            <person name="Larimer J."/>
            <person name="McCowan C."/>
            <person name="Murphy C."/>
            <person name="Pearson M."/>
            <person name="Poon T.W."/>
            <person name="Priest M."/>
            <person name="Roberts A."/>
            <person name="Saif S."/>
            <person name="Shea T."/>
            <person name="Sisk P."/>
            <person name="Sykes S."/>
            <person name="Wortman J."/>
            <person name="Nusbaum C."/>
            <person name="Birren B."/>
        </authorList>
    </citation>
    <scope>NUCLEOTIDE SEQUENCE [LARGE SCALE GENOMIC DNA]</scope>
    <source>
        <strain evidence="10">Epiroticus2</strain>
    </source>
</reference>
<dbReference type="Pfam" id="PF13359">
    <property type="entry name" value="DDE_Tnp_4"/>
    <property type="match status" value="1"/>
</dbReference>
<dbReference type="PANTHER" id="PTHR22930">
    <property type="match status" value="1"/>
</dbReference>
<evidence type="ECO:0000259" key="8">
    <source>
        <dbReference type="Pfam" id="PF13359"/>
    </source>
</evidence>
<name>A0A182PX44_9DIPT</name>
<comment type="cofactor">
    <cofactor evidence="1">
        <name>a divalent metal cation</name>
        <dbReference type="ChEBI" id="CHEBI:60240"/>
    </cofactor>
</comment>
<dbReference type="AlphaFoldDB" id="A0A182PX44"/>
<dbReference type="VEuPathDB" id="VectorBase:AEPI011531"/>